<name>A0A1S2CVI7_AERSO</name>
<comment type="caution">
    <text evidence="1">The sequence shown here is derived from an EMBL/GenBank/DDBJ whole genome shotgun (WGS) entry which is preliminary data.</text>
</comment>
<evidence type="ECO:0000313" key="1">
    <source>
        <dbReference type="EMBL" id="OHY92037.1"/>
    </source>
</evidence>
<evidence type="ECO:0000313" key="3">
    <source>
        <dbReference type="Proteomes" id="UP000179934"/>
    </source>
</evidence>
<evidence type="ECO:0000313" key="2">
    <source>
        <dbReference type="EMBL" id="PKQ71474.1"/>
    </source>
</evidence>
<dbReference type="AlphaFoldDB" id="A0A1S2CVI7"/>
<dbReference type="OrthoDB" id="5616307at2"/>
<reference evidence="2 4" key="2">
    <citation type="journal article" date="2017" name="Front. Microbiol.">
        <title>Strong Genomic and Phenotypic Heterogeneity in the Aeromonas sobria Species Complex.</title>
        <authorList>
            <person name="Gauthier J."/>
            <person name="Vincent A.T."/>
            <person name="Charette S.J."/>
            <person name="Derome N."/>
        </authorList>
    </citation>
    <scope>NUCLEOTIDE SEQUENCE [LARGE SCALE GENOMIC DNA]</scope>
    <source>
        <strain evidence="2 4">JF2635</strain>
    </source>
</reference>
<proteinExistence type="predicted"/>
<gene>
    <name evidence="2" type="ORF">AOX56_07535</name>
    <name evidence="1" type="ORF">BJD16_14525</name>
</gene>
<dbReference type="Proteomes" id="UP000179934">
    <property type="component" value="Unassembled WGS sequence"/>
</dbReference>
<organism evidence="1 3">
    <name type="scientific">Aeromonas sobria</name>
    <dbReference type="NCBI Taxonomy" id="646"/>
    <lineage>
        <taxon>Bacteria</taxon>
        <taxon>Pseudomonadati</taxon>
        <taxon>Pseudomonadota</taxon>
        <taxon>Gammaproteobacteria</taxon>
        <taxon>Aeromonadales</taxon>
        <taxon>Aeromonadaceae</taxon>
        <taxon>Aeromonas</taxon>
    </lineage>
</organism>
<protein>
    <submittedName>
        <fullName evidence="1">Uncharacterized protein</fullName>
    </submittedName>
</protein>
<dbReference type="EMBL" id="MKFU01000017">
    <property type="protein sequence ID" value="OHY92037.1"/>
    <property type="molecule type" value="Genomic_DNA"/>
</dbReference>
<sequence length="102" mass="11881">MSLQQSEFQQAIRQMPQEVYERLKTAVELGKWPDGKPLTDEQKATSLQAVMAWQAIHLDQPEHMNIGRDGEIVMKSKSELKRLFRDEPQPVEEEIVRVNLNH</sequence>
<dbReference type="GeneID" id="58923505"/>
<dbReference type="STRING" id="646.BJD16_14525"/>
<dbReference type="Pfam" id="PF07023">
    <property type="entry name" value="DUF1315"/>
    <property type="match status" value="1"/>
</dbReference>
<reference evidence="1 3" key="1">
    <citation type="submission" date="2016-09" db="EMBL/GenBank/DDBJ databases">
        <title>Draft Genome Sequence of Aeromonas sobria Strain 08005, Isolated from Sick Rana catesbeiana.</title>
        <authorList>
            <person name="Yang Q."/>
        </authorList>
    </citation>
    <scope>NUCLEOTIDE SEQUENCE [LARGE SCALE GENOMIC DNA]</scope>
    <source>
        <strain evidence="1 3">08005</strain>
    </source>
</reference>
<accession>A0A1S2CVI7</accession>
<dbReference type="EMBL" id="LJZX01000089">
    <property type="protein sequence ID" value="PKQ71474.1"/>
    <property type="molecule type" value="Genomic_DNA"/>
</dbReference>
<dbReference type="Proteomes" id="UP000233526">
    <property type="component" value="Unassembled WGS sequence"/>
</dbReference>
<dbReference type="RefSeq" id="WP_042022795.1">
    <property type="nucleotide sequence ID" value="NZ_CAWNSS010000089.1"/>
</dbReference>
<dbReference type="InterPro" id="IPR009749">
    <property type="entry name" value="DUF1315"/>
</dbReference>
<evidence type="ECO:0000313" key="4">
    <source>
        <dbReference type="Proteomes" id="UP000233526"/>
    </source>
</evidence>